<dbReference type="InterPro" id="IPR000953">
    <property type="entry name" value="Chromo/chromo_shadow_dom"/>
</dbReference>
<feature type="compositionally biased region" description="Pro residues" evidence="2">
    <location>
        <begin position="551"/>
        <end position="571"/>
    </location>
</feature>
<feature type="coiled-coil region" evidence="1">
    <location>
        <begin position="944"/>
        <end position="971"/>
    </location>
</feature>
<feature type="compositionally biased region" description="Low complexity" evidence="2">
    <location>
        <begin position="334"/>
        <end position="345"/>
    </location>
</feature>
<gene>
    <name evidence="4" type="ORF">BQ2448_1393</name>
</gene>
<dbReference type="OrthoDB" id="2537473at2759"/>
<accession>A0A238FB42</accession>
<feature type="region of interest" description="Disordered" evidence="2">
    <location>
        <begin position="800"/>
        <end position="826"/>
    </location>
</feature>
<feature type="compositionally biased region" description="Low complexity" evidence="2">
    <location>
        <begin position="370"/>
        <end position="382"/>
    </location>
</feature>
<feature type="region of interest" description="Disordered" evidence="2">
    <location>
        <begin position="477"/>
        <end position="626"/>
    </location>
</feature>
<feature type="compositionally biased region" description="Acidic residues" evidence="2">
    <location>
        <begin position="993"/>
        <end position="1018"/>
    </location>
</feature>
<organism evidence="4 5">
    <name type="scientific">Microbotryum intermedium</name>
    <dbReference type="NCBI Taxonomy" id="269621"/>
    <lineage>
        <taxon>Eukaryota</taxon>
        <taxon>Fungi</taxon>
        <taxon>Dikarya</taxon>
        <taxon>Basidiomycota</taxon>
        <taxon>Pucciniomycotina</taxon>
        <taxon>Microbotryomycetes</taxon>
        <taxon>Microbotryales</taxon>
        <taxon>Microbotryaceae</taxon>
        <taxon>Microbotryum</taxon>
    </lineage>
</organism>
<reference evidence="5" key="1">
    <citation type="submission" date="2016-09" db="EMBL/GenBank/DDBJ databases">
        <authorList>
            <person name="Jeantristanb JTB J.-T."/>
            <person name="Ricardo R."/>
        </authorList>
    </citation>
    <scope>NUCLEOTIDE SEQUENCE [LARGE SCALE GENOMIC DNA]</scope>
</reference>
<feature type="compositionally biased region" description="Low complexity" evidence="2">
    <location>
        <begin position="806"/>
        <end position="823"/>
    </location>
</feature>
<evidence type="ECO:0000259" key="3">
    <source>
        <dbReference type="PROSITE" id="PS50013"/>
    </source>
</evidence>
<feature type="compositionally biased region" description="Acidic residues" evidence="2">
    <location>
        <begin position="200"/>
        <end position="209"/>
    </location>
</feature>
<keyword evidence="1" id="KW-0175">Coiled coil</keyword>
<feature type="domain" description="Chromo" evidence="3">
    <location>
        <begin position="84"/>
        <end position="120"/>
    </location>
</feature>
<evidence type="ECO:0000256" key="1">
    <source>
        <dbReference type="SAM" id="Coils"/>
    </source>
</evidence>
<feature type="compositionally biased region" description="Basic and acidic residues" evidence="2">
    <location>
        <begin position="589"/>
        <end position="601"/>
    </location>
</feature>
<feature type="region of interest" description="Disordered" evidence="2">
    <location>
        <begin position="111"/>
        <end position="304"/>
    </location>
</feature>
<evidence type="ECO:0000313" key="5">
    <source>
        <dbReference type="Proteomes" id="UP000198372"/>
    </source>
</evidence>
<feature type="compositionally biased region" description="Polar residues" evidence="2">
    <location>
        <begin position="510"/>
        <end position="548"/>
    </location>
</feature>
<feature type="compositionally biased region" description="Basic and acidic residues" evidence="2">
    <location>
        <begin position="127"/>
        <end position="139"/>
    </location>
</feature>
<evidence type="ECO:0000313" key="4">
    <source>
        <dbReference type="EMBL" id="SCV69999.1"/>
    </source>
</evidence>
<feature type="compositionally biased region" description="Acidic residues" evidence="2">
    <location>
        <begin position="62"/>
        <end position="76"/>
    </location>
</feature>
<dbReference type="PROSITE" id="PS50013">
    <property type="entry name" value="CHROMO_2"/>
    <property type="match status" value="1"/>
</dbReference>
<feature type="region of interest" description="Disordered" evidence="2">
    <location>
        <begin position="323"/>
        <end position="393"/>
    </location>
</feature>
<proteinExistence type="predicted"/>
<feature type="compositionally biased region" description="Polar residues" evidence="2">
    <location>
        <begin position="611"/>
        <end position="626"/>
    </location>
</feature>
<feature type="region of interest" description="Disordered" evidence="2">
    <location>
        <begin position="666"/>
        <end position="704"/>
    </location>
</feature>
<feature type="region of interest" description="Disordered" evidence="2">
    <location>
        <begin position="992"/>
        <end position="1043"/>
    </location>
</feature>
<feature type="compositionally biased region" description="Low complexity" evidence="2">
    <location>
        <begin position="264"/>
        <end position="304"/>
    </location>
</feature>
<dbReference type="Proteomes" id="UP000198372">
    <property type="component" value="Unassembled WGS sequence"/>
</dbReference>
<dbReference type="STRING" id="269621.A0A238FB42"/>
<name>A0A238FB42_9BASI</name>
<feature type="compositionally biased region" description="Low complexity" evidence="2">
    <location>
        <begin position="246"/>
        <end position="256"/>
    </location>
</feature>
<dbReference type="AlphaFoldDB" id="A0A238FB42"/>
<evidence type="ECO:0000256" key="2">
    <source>
        <dbReference type="SAM" id="MobiDB-lite"/>
    </source>
</evidence>
<feature type="compositionally biased region" description="Polar residues" evidence="2">
    <location>
        <begin position="674"/>
        <end position="693"/>
    </location>
</feature>
<protein>
    <submittedName>
        <fullName evidence="4">BQ2448_1393 protein</fullName>
    </submittedName>
</protein>
<feature type="compositionally biased region" description="Polar residues" evidence="2">
    <location>
        <begin position="1026"/>
        <end position="1043"/>
    </location>
</feature>
<feature type="region of interest" description="Disordered" evidence="2">
    <location>
        <begin position="1"/>
        <end position="83"/>
    </location>
</feature>
<keyword evidence="5" id="KW-1185">Reference proteome</keyword>
<dbReference type="EMBL" id="FMSP01000005">
    <property type="protein sequence ID" value="SCV69999.1"/>
    <property type="molecule type" value="Genomic_DNA"/>
</dbReference>
<sequence>MRMSSSSLEEQDESLRVHPATQAIASGASLIGLTLSDDEEPESHPGASAAAPSTFGELLVVNDDEDEDEDEDENEEITPSQKLWPVKAIIGERRSQYLLAWDGTDKHGRSYEPTWEAKSNATPALIKHWEATKEPKPNSKDAQAARLSMDKKGKRRMSSEPVVEVEQRIRKKSTASEASGSARPVKKVGKVAFQVRPDSDSSESDESDNGSDGGPGSSGENDSDVVIIEETMREIPDSQAEGSTVSSSSLPLPSLPVRAPLAELSVSSSSTHSTQTLSSSSSSNNSLRSSISVAGSTPAAPAIARPMRPVPIPAAAAFYPSSQVEVDPIEDPDSSPVRPSTSRVPAGRPSAVGLARTGSKTRLELVHQTSASSSSSSSSSKSCRNENASLSQSMLSRVPVRTVVGPFSLHAAAQAIIAPEKINMLQPPPAIHSEDDDSYSDMLNARLGVRRTQMGSRPLAIPTQPFASSSLTQSSLGNYAATDGNEGGSSAPRPYQQPMQSKTPIPGLSAPQSYVASTSESNGSMASSTIPSSTNGESSLPRGSSSMPTGPAAPPPPPPPAPNSTPVPGRTPAPNTTKRDLPESDEEEQQSKKAKTVEFADKPPTGIEIPPSTTSESEGNPVESTGASLARTMDAPTRINLPPHMSPFTVPQPLSLALVRVQAVEGHAAESNDRQGSPVPSGTGQTAAVSRNASPAPGGGSHVDGLVQLVHASTYITDTDSTKAEIERFLRDPKAYAGNPEEPLCRVAHWAFELRHVTQENVQKVDFIIVHSQAGTYQLKRVAAAQAQFDFARSLAHASTRARGLTPGTPAAAPTTSPAADPAVPLPKPIEMMSRDEIERELADLRVQTSNLSTEIETLRPLAMEVTKLRSENTALLKQNRSLAASKESAQSDFAYMQAQYSQASAAAVMRARETDVAEAETVRLRSVLDRGLKQHEMLFKAENKKLKYMVRRLEGEMALLKAERRRVAESEVVKKAALWDDFQAELKHHEAIEDDLEQKDSSDTEEDDGDDNEEGEQAPEHSNVRTETFPTTREEANLSSSIGETVPLPQLVCQWKSSGDDVRVCDATLQTREELEQHMATHQATQS</sequence>